<accession>A0AAU6RA65</accession>
<feature type="domain" description="GmrSD restriction endonucleases N-terminal" evidence="1">
    <location>
        <begin position="10"/>
        <end position="230"/>
    </location>
</feature>
<dbReference type="InterPro" id="IPR011089">
    <property type="entry name" value="GmrSD_C"/>
</dbReference>
<organism evidence="3">
    <name type="scientific">Macrococcus psychrotolerans</name>
    <dbReference type="NCBI Taxonomy" id="3039389"/>
    <lineage>
        <taxon>Bacteria</taxon>
        <taxon>Bacillati</taxon>
        <taxon>Bacillota</taxon>
        <taxon>Bacilli</taxon>
        <taxon>Bacillales</taxon>
        <taxon>Staphylococcaceae</taxon>
        <taxon>Macrococcus</taxon>
    </lineage>
</organism>
<gene>
    <name evidence="3" type="ORF">QA541_01900</name>
</gene>
<proteinExistence type="predicted"/>
<evidence type="ECO:0000259" key="1">
    <source>
        <dbReference type="Pfam" id="PF03235"/>
    </source>
</evidence>
<dbReference type="InterPro" id="IPR004919">
    <property type="entry name" value="GmrSD_N"/>
</dbReference>
<dbReference type="PANTHER" id="PTHR35149">
    <property type="entry name" value="SLL5132 PROTEIN"/>
    <property type="match status" value="1"/>
</dbReference>
<dbReference type="AlphaFoldDB" id="A0AAU6RA65"/>
<keyword evidence="3" id="KW-0378">Hydrolase</keyword>
<reference evidence="3" key="1">
    <citation type="submission" date="2023-04" db="EMBL/GenBank/DDBJ databases">
        <title>Macrococci isolated from food, foodproducing animals, and human clinical materials.</title>
        <authorList>
            <person name="Maslanova I."/>
            <person name="Svec P."/>
            <person name="Sedlacek I."/>
            <person name="Novakova D."/>
            <person name="Keller J.E."/>
            <person name="Schwendener S."/>
            <person name="Finstrlova A."/>
            <person name="Botka T."/>
            <person name="Kovarovic V."/>
            <person name="Petras P."/>
            <person name="Perreten V."/>
            <person name="Pantucek R."/>
        </authorList>
    </citation>
    <scope>NUCLEOTIDE SEQUENCE</scope>
    <source>
        <strain evidence="3">NRL/St 21/332</strain>
    </source>
</reference>
<dbReference type="PANTHER" id="PTHR35149:SF2">
    <property type="entry name" value="DUF262 DOMAIN-CONTAINING PROTEIN"/>
    <property type="match status" value="1"/>
</dbReference>
<dbReference type="RefSeq" id="WP_420494160.1">
    <property type="nucleotide sequence ID" value="NZ_CP124577.1"/>
</dbReference>
<name>A0AAU6RA65_9STAP</name>
<protein>
    <submittedName>
        <fullName evidence="3">DUF262 domain-containing HNH endonuclease family protein</fullName>
    </submittedName>
</protein>
<feature type="domain" description="GmrSD restriction endonucleases C-terminal" evidence="2">
    <location>
        <begin position="422"/>
        <end position="553"/>
    </location>
</feature>
<keyword evidence="3" id="KW-0255">Endonuclease</keyword>
<keyword evidence="3" id="KW-0540">Nuclease</keyword>
<dbReference type="EMBL" id="CP124577">
    <property type="protein sequence ID" value="WZE67030.1"/>
    <property type="molecule type" value="Genomic_DNA"/>
</dbReference>
<dbReference type="Pfam" id="PF07510">
    <property type="entry name" value="GmrSD_C"/>
    <property type="match status" value="1"/>
</dbReference>
<evidence type="ECO:0000313" key="3">
    <source>
        <dbReference type="EMBL" id="WZE67030.1"/>
    </source>
</evidence>
<dbReference type="Pfam" id="PF03235">
    <property type="entry name" value="GmrSD_N"/>
    <property type="match status" value="1"/>
</dbReference>
<sequence>MDAREQHLIEVLSNYDVTFYIPPYQRNYEWEKAQCEVFFKDIVKTMRQNNAGVKSEHFFGTIVYVRKYTPFGLPDILILTDGQQRITTTMLFLVAIRDVIENERIQQYIDNKLLKNNNSESESEYKIKLKQVETDWEAYKNIILKLPLSDENKNSAVYRNYHYFMTELNKIKSDVNLENLISESLNKFSVVTIELQPDKNPWENPQEVFESMNSLGKPLSLADLVRNYLLLGKDTEDQEKLYNNYWLFIEKKIKDHISDFIRDYMQFIAAKNYKKATPNNYKELYADFKILFKGKNVEDLLLNLRTFSEYYAYIVYGVNTGNIKIDKKIDDIRSLGITIANSFLLGVISLWKSNDINENELHEILDVMLIYFFRRRIMKLTQGENKTVPTFIKKLNRLVNAEDKAQELYNIFAENEYALRLPNDRELIAELKSMNFYKFSYAKFLLSLIEENITKSRPDKNDVTLQLEHIMPKTLTDIWIEELGDDYEEVHFELLDNIGNITLIRHNQELGNKPFAEKKKLYKSNSGLQVTHNEITNRTKWNKNSITSRSKWISNHIVEFILPIPSEMKNSNNYNSKPRKSNLSFEELGIIGEEINYISNKNLKALVISKYEVEFEGEKWRLSPLTKELESRANRDSESKNYRGTQYWEFDGLRLSDLV</sequence>
<dbReference type="GO" id="GO:0004519">
    <property type="term" value="F:endonuclease activity"/>
    <property type="evidence" value="ECO:0007669"/>
    <property type="project" value="UniProtKB-KW"/>
</dbReference>
<evidence type="ECO:0000259" key="2">
    <source>
        <dbReference type="Pfam" id="PF07510"/>
    </source>
</evidence>